<evidence type="ECO:0000313" key="2">
    <source>
        <dbReference type="Proteomes" id="UP000242715"/>
    </source>
</evidence>
<sequence length="98" mass="10690">MGLAVALEINLKTLSAEKESLGIQLDQFADCPLSSFEALILRIAFFLSFSGKNGGFLKKSTCGGGGDGKETKRKVAWWLQFMGVKSVVLFETQQRGKD</sequence>
<reference evidence="2" key="1">
    <citation type="journal article" date="2017" name="Front. Plant Sci.">
        <title>Climate Clever Clovers: New Paradigm to Reduce the Environmental Footprint of Ruminants by Breeding Low Methanogenic Forages Utilizing Haplotype Variation.</title>
        <authorList>
            <person name="Kaur P."/>
            <person name="Appels R."/>
            <person name="Bayer P.E."/>
            <person name="Keeble-Gagnere G."/>
            <person name="Wang J."/>
            <person name="Hirakawa H."/>
            <person name="Shirasawa K."/>
            <person name="Vercoe P."/>
            <person name="Stefanova K."/>
            <person name="Durmic Z."/>
            <person name="Nichols P."/>
            <person name="Revell C."/>
            <person name="Isobe S.N."/>
            <person name="Edwards D."/>
            <person name="Erskine W."/>
        </authorList>
    </citation>
    <scope>NUCLEOTIDE SEQUENCE [LARGE SCALE GENOMIC DNA]</scope>
    <source>
        <strain evidence="2">cv. Daliak</strain>
    </source>
</reference>
<name>A0A2Z6MV80_TRISU</name>
<proteinExistence type="predicted"/>
<organism evidence="1 2">
    <name type="scientific">Trifolium subterraneum</name>
    <name type="common">Subterranean clover</name>
    <dbReference type="NCBI Taxonomy" id="3900"/>
    <lineage>
        <taxon>Eukaryota</taxon>
        <taxon>Viridiplantae</taxon>
        <taxon>Streptophyta</taxon>
        <taxon>Embryophyta</taxon>
        <taxon>Tracheophyta</taxon>
        <taxon>Spermatophyta</taxon>
        <taxon>Magnoliopsida</taxon>
        <taxon>eudicotyledons</taxon>
        <taxon>Gunneridae</taxon>
        <taxon>Pentapetalae</taxon>
        <taxon>rosids</taxon>
        <taxon>fabids</taxon>
        <taxon>Fabales</taxon>
        <taxon>Fabaceae</taxon>
        <taxon>Papilionoideae</taxon>
        <taxon>50 kb inversion clade</taxon>
        <taxon>NPAAA clade</taxon>
        <taxon>Hologalegina</taxon>
        <taxon>IRL clade</taxon>
        <taxon>Trifolieae</taxon>
        <taxon>Trifolium</taxon>
    </lineage>
</organism>
<accession>A0A2Z6MV80</accession>
<evidence type="ECO:0000313" key="1">
    <source>
        <dbReference type="EMBL" id="GAU20095.1"/>
    </source>
</evidence>
<dbReference type="AlphaFoldDB" id="A0A2Z6MV80"/>
<gene>
    <name evidence="1" type="ORF">TSUD_381870</name>
</gene>
<dbReference type="EMBL" id="DF973208">
    <property type="protein sequence ID" value="GAU20095.1"/>
    <property type="molecule type" value="Genomic_DNA"/>
</dbReference>
<keyword evidence="2" id="KW-1185">Reference proteome</keyword>
<dbReference type="Proteomes" id="UP000242715">
    <property type="component" value="Unassembled WGS sequence"/>
</dbReference>
<protein>
    <submittedName>
        <fullName evidence="1">Uncharacterized protein</fullName>
    </submittedName>
</protein>